<comment type="caution">
    <text evidence="1">The sequence shown here is derived from an EMBL/GenBank/DDBJ whole genome shotgun (WGS) entry which is preliminary data.</text>
</comment>
<gene>
    <name evidence="1" type="ORF">GCM10010251_95930</name>
</gene>
<dbReference type="AlphaFoldDB" id="A0A918L077"/>
<keyword evidence="2" id="KW-1185">Reference proteome</keyword>
<dbReference type="EMBL" id="BMSX01000049">
    <property type="protein sequence ID" value="GGR64115.1"/>
    <property type="molecule type" value="Genomic_DNA"/>
</dbReference>
<reference evidence="1" key="1">
    <citation type="journal article" date="2014" name="Int. J. Syst. Evol. Microbiol.">
        <title>Complete genome sequence of Corynebacterium casei LMG S-19264T (=DSM 44701T), isolated from a smear-ripened cheese.</title>
        <authorList>
            <consortium name="US DOE Joint Genome Institute (JGI-PGF)"/>
            <person name="Walter F."/>
            <person name="Albersmeier A."/>
            <person name="Kalinowski J."/>
            <person name="Ruckert C."/>
        </authorList>
    </citation>
    <scope>NUCLEOTIDE SEQUENCE</scope>
    <source>
        <strain evidence="1">JCM 4346</strain>
    </source>
</reference>
<proteinExistence type="predicted"/>
<protein>
    <submittedName>
        <fullName evidence="1">Uncharacterized protein</fullName>
    </submittedName>
</protein>
<dbReference type="Proteomes" id="UP000658320">
    <property type="component" value="Unassembled WGS sequence"/>
</dbReference>
<evidence type="ECO:0000313" key="2">
    <source>
        <dbReference type="Proteomes" id="UP000658320"/>
    </source>
</evidence>
<organism evidence="1 2">
    <name type="scientific">Streptomyces aurantiogriseus</name>
    <dbReference type="NCBI Taxonomy" id="66870"/>
    <lineage>
        <taxon>Bacteria</taxon>
        <taxon>Bacillati</taxon>
        <taxon>Actinomycetota</taxon>
        <taxon>Actinomycetes</taxon>
        <taxon>Kitasatosporales</taxon>
        <taxon>Streptomycetaceae</taxon>
        <taxon>Streptomyces</taxon>
    </lineage>
</organism>
<reference evidence="1" key="2">
    <citation type="submission" date="2020-09" db="EMBL/GenBank/DDBJ databases">
        <authorList>
            <person name="Sun Q."/>
            <person name="Ohkuma M."/>
        </authorList>
    </citation>
    <scope>NUCLEOTIDE SEQUENCE</scope>
    <source>
        <strain evidence="1">JCM 4346</strain>
    </source>
</reference>
<dbReference type="RefSeq" id="WP_189944342.1">
    <property type="nucleotide sequence ID" value="NZ_BMSX01000049.1"/>
</dbReference>
<evidence type="ECO:0000313" key="1">
    <source>
        <dbReference type="EMBL" id="GGR64115.1"/>
    </source>
</evidence>
<accession>A0A918L077</accession>
<name>A0A918L077_9ACTN</name>
<sequence>MLTGVVNQPRPLGPISAVDIADRVARRHRNGDAGLADPPGPDDLLGLISFVRDRHSKLMRLDDEGTPVPDIAAQQAELEEALRLTRLAHLEVDRLQLSLLNAARAVGMTTKQRGQPLEIGSRQGIRDRERALARTLEAWAKNVTVDALDDEPDPVDLSAADVRAIAEDLVAHWDDLLTDDGDGDEEEGEGSWMAGLATKLRDLANLGIVDLSDTDVASIVTMVRELLEEIDDRAAATGRPAAATTSARAALERGRLLERRRASGGQAATDG</sequence>